<dbReference type="InterPro" id="IPR013685">
    <property type="entry name" value="POTRA_FtsQ_type"/>
</dbReference>
<keyword evidence="5 9" id="KW-0812">Transmembrane</keyword>
<evidence type="ECO:0000256" key="4">
    <source>
        <dbReference type="ARBA" id="ARBA00022618"/>
    </source>
</evidence>
<dbReference type="GO" id="GO:0032153">
    <property type="term" value="C:cell division site"/>
    <property type="evidence" value="ECO:0007669"/>
    <property type="project" value="UniProtKB-UniRule"/>
</dbReference>
<keyword evidence="3 9" id="KW-0997">Cell inner membrane</keyword>
<dbReference type="PANTHER" id="PTHR35851:SF1">
    <property type="entry name" value="CELL DIVISION PROTEIN FTSQ"/>
    <property type="match status" value="1"/>
</dbReference>
<evidence type="ECO:0000256" key="6">
    <source>
        <dbReference type="ARBA" id="ARBA00022989"/>
    </source>
</evidence>
<feature type="compositionally biased region" description="Basic residues" evidence="10">
    <location>
        <begin position="16"/>
        <end position="30"/>
    </location>
</feature>
<sequence length="322" mass="35348">MSRAATRRSPSQQRGRTVKPRRRPQKSRAKRASILDRTVAALPVSEHTLHRIIAWAIFLGVAALAIAGATWLRLPQAAYVSAAEGLGKMGLRVDQIEVKGLHRMDRMSVYAMALDQQSQAMPLVNLSEVRNRLLNYGWVEDARVSRRLPDKLVIDIVERKPAAIWQYDGQLMLVDAKGVLLQPVSPDKMPDLPLLIGDGANAQAPDYQKLMEAAPALKPRVKAATWIGNRRWDLTFNTGEKLELPEGLAVAQRMLAKFAALDGMEGLLGKGYLYFDMRDPTRLVVRMPGDAIRTIPNGAKTPEADNKTGDTGNASQSGGADA</sequence>
<evidence type="ECO:0000256" key="3">
    <source>
        <dbReference type="ARBA" id="ARBA00022519"/>
    </source>
</evidence>
<evidence type="ECO:0000313" key="13">
    <source>
        <dbReference type="Proteomes" id="UP000554342"/>
    </source>
</evidence>
<accession>A0A840YUV8</accession>
<keyword evidence="4 9" id="KW-0132">Cell division</keyword>
<dbReference type="EMBL" id="JACIJI010000001">
    <property type="protein sequence ID" value="MBB5717372.1"/>
    <property type="molecule type" value="Genomic_DNA"/>
</dbReference>
<feature type="region of interest" description="Disordered" evidence="10">
    <location>
        <begin position="292"/>
        <end position="322"/>
    </location>
</feature>
<dbReference type="RefSeq" id="WP_184001151.1">
    <property type="nucleotide sequence ID" value="NZ_BAABIF010000004.1"/>
</dbReference>
<dbReference type="GO" id="GO:0043093">
    <property type="term" value="P:FtsZ-dependent cytokinesis"/>
    <property type="evidence" value="ECO:0007669"/>
    <property type="project" value="UniProtKB-UniRule"/>
</dbReference>
<evidence type="ECO:0000256" key="10">
    <source>
        <dbReference type="SAM" id="MobiDB-lite"/>
    </source>
</evidence>
<evidence type="ECO:0000256" key="1">
    <source>
        <dbReference type="ARBA" id="ARBA00004370"/>
    </source>
</evidence>
<feature type="compositionally biased region" description="Polar residues" evidence="10">
    <location>
        <begin position="309"/>
        <end position="322"/>
    </location>
</feature>
<comment type="caution">
    <text evidence="12">The sequence shown here is derived from an EMBL/GenBank/DDBJ whole genome shotgun (WGS) entry which is preliminary data.</text>
</comment>
<organism evidence="12 13">
    <name type="scientific">Stakelama sediminis</name>
    <dbReference type="NCBI Taxonomy" id="463200"/>
    <lineage>
        <taxon>Bacteria</taxon>
        <taxon>Pseudomonadati</taxon>
        <taxon>Pseudomonadota</taxon>
        <taxon>Alphaproteobacteria</taxon>
        <taxon>Sphingomonadales</taxon>
        <taxon>Sphingomonadaceae</taxon>
        <taxon>Stakelama</taxon>
    </lineage>
</organism>
<dbReference type="PANTHER" id="PTHR35851">
    <property type="entry name" value="CELL DIVISION PROTEIN FTSQ"/>
    <property type="match status" value="1"/>
</dbReference>
<keyword evidence="7 9" id="KW-0472">Membrane</keyword>
<keyword evidence="13" id="KW-1185">Reference proteome</keyword>
<dbReference type="Pfam" id="PF08478">
    <property type="entry name" value="POTRA_1"/>
    <property type="match status" value="1"/>
</dbReference>
<dbReference type="HAMAP" id="MF_00911">
    <property type="entry name" value="FtsQ_subfam"/>
    <property type="match status" value="1"/>
</dbReference>
<keyword evidence="6 9" id="KW-1133">Transmembrane helix</keyword>
<evidence type="ECO:0000256" key="2">
    <source>
        <dbReference type="ARBA" id="ARBA00022475"/>
    </source>
</evidence>
<gene>
    <name evidence="9" type="primary">ftsQ</name>
    <name evidence="12" type="ORF">FHR23_000279</name>
</gene>
<evidence type="ECO:0000256" key="7">
    <source>
        <dbReference type="ARBA" id="ARBA00023136"/>
    </source>
</evidence>
<dbReference type="GO" id="GO:0005886">
    <property type="term" value="C:plasma membrane"/>
    <property type="evidence" value="ECO:0007669"/>
    <property type="project" value="UniProtKB-SubCell"/>
</dbReference>
<dbReference type="Proteomes" id="UP000554342">
    <property type="component" value="Unassembled WGS sequence"/>
</dbReference>
<name>A0A840YUV8_9SPHN</name>
<comment type="subcellular location">
    <subcellularLocation>
        <location evidence="9">Cell inner membrane</location>
        <topology evidence="9">Single-pass type II membrane protein</topology>
    </subcellularLocation>
    <subcellularLocation>
        <location evidence="1">Membrane</location>
    </subcellularLocation>
    <text evidence="9">Localizes to the division septum.</text>
</comment>
<feature type="domain" description="POTRA" evidence="11">
    <location>
        <begin position="91"/>
        <end position="159"/>
    </location>
</feature>
<evidence type="ECO:0000256" key="8">
    <source>
        <dbReference type="ARBA" id="ARBA00023306"/>
    </source>
</evidence>
<dbReference type="PROSITE" id="PS51779">
    <property type="entry name" value="POTRA"/>
    <property type="match status" value="1"/>
</dbReference>
<dbReference type="InterPro" id="IPR005548">
    <property type="entry name" value="Cell_div_FtsQ/DivIB_C"/>
</dbReference>
<dbReference type="AlphaFoldDB" id="A0A840YUV8"/>
<comment type="function">
    <text evidence="9">Essential cell division protein.</text>
</comment>
<proteinExistence type="inferred from homology"/>
<dbReference type="InterPro" id="IPR026579">
    <property type="entry name" value="FtsQ"/>
</dbReference>
<keyword evidence="8 9" id="KW-0131">Cell cycle</keyword>
<evidence type="ECO:0000259" key="11">
    <source>
        <dbReference type="PROSITE" id="PS51779"/>
    </source>
</evidence>
<dbReference type="InterPro" id="IPR034746">
    <property type="entry name" value="POTRA"/>
</dbReference>
<evidence type="ECO:0000313" key="12">
    <source>
        <dbReference type="EMBL" id="MBB5717372.1"/>
    </source>
</evidence>
<feature type="region of interest" description="Disordered" evidence="10">
    <location>
        <begin position="1"/>
        <end position="30"/>
    </location>
</feature>
<dbReference type="Gene3D" id="3.40.50.11690">
    <property type="entry name" value="Cell division protein FtsQ/DivIB"/>
    <property type="match status" value="1"/>
</dbReference>
<evidence type="ECO:0000256" key="9">
    <source>
        <dbReference type="HAMAP-Rule" id="MF_00911"/>
    </source>
</evidence>
<keyword evidence="2 9" id="KW-1003">Cell membrane</keyword>
<dbReference type="Gene3D" id="3.10.20.310">
    <property type="entry name" value="membrane protein fhac"/>
    <property type="match status" value="1"/>
</dbReference>
<dbReference type="GO" id="GO:0090529">
    <property type="term" value="P:cell septum assembly"/>
    <property type="evidence" value="ECO:0007669"/>
    <property type="project" value="InterPro"/>
</dbReference>
<comment type="similarity">
    <text evidence="9">Belongs to the FtsQ/DivIB family. FtsQ subfamily.</text>
</comment>
<feature type="transmembrane region" description="Helical" evidence="9">
    <location>
        <begin position="52"/>
        <end position="72"/>
    </location>
</feature>
<dbReference type="Pfam" id="PF03799">
    <property type="entry name" value="FtsQ_DivIB_C"/>
    <property type="match status" value="1"/>
</dbReference>
<protein>
    <recommendedName>
        <fullName evidence="9">Cell division protein FtsQ</fullName>
    </recommendedName>
</protein>
<dbReference type="InterPro" id="IPR045335">
    <property type="entry name" value="FtsQ_C_sf"/>
</dbReference>
<evidence type="ECO:0000256" key="5">
    <source>
        <dbReference type="ARBA" id="ARBA00022692"/>
    </source>
</evidence>
<reference evidence="12 13" key="1">
    <citation type="submission" date="2020-08" db="EMBL/GenBank/DDBJ databases">
        <title>Genomic Encyclopedia of Type Strains, Phase IV (KMG-IV): sequencing the most valuable type-strain genomes for metagenomic binning, comparative biology and taxonomic classification.</title>
        <authorList>
            <person name="Goeker M."/>
        </authorList>
    </citation>
    <scope>NUCLEOTIDE SEQUENCE [LARGE SCALE GENOMIC DNA]</scope>
    <source>
        <strain evidence="12 13">DSM 27203</strain>
    </source>
</reference>